<proteinExistence type="inferred from homology"/>
<evidence type="ECO:0000256" key="1">
    <source>
        <dbReference type="ARBA" id="ARBA00009670"/>
    </source>
</evidence>
<protein>
    <submittedName>
        <fullName evidence="3">Bifunctional demethylmenaquinone methyltransferase/2-methoxy-6-polyprenyl-1,4-benzoquinol methylase</fullName>
    </submittedName>
</protein>
<dbReference type="PROSITE" id="PS51608">
    <property type="entry name" value="SAM_MT_UBIE"/>
    <property type="match status" value="1"/>
</dbReference>
<dbReference type="InterPro" id="IPR029063">
    <property type="entry name" value="SAM-dependent_MTases_sf"/>
</dbReference>
<evidence type="ECO:0000313" key="2">
    <source>
        <dbReference type="Proteomes" id="UP000038045"/>
    </source>
</evidence>
<dbReference type="PANTHER" id="PTHR10566">
    <property type="entry name" value="CHAPERONE-ACTIVITY OF BC1 COMPLEX CABC1 -RELATED"/>
    <property type="match status" value="1"/>
</dbReference>
<reference evidence="3" key="1">
    <citation type="submission" date="2017-02" db="UniProtKB">
        <authorList>
            <consortium name="WormBaseParasite"/>
        </authorList>
    </citation>
    <scope>IDENTIFICATION</scope>
</reference>
<dbReference type="STRING" id="131310.A0A0N4ZLH6"/>
<dbReference type="InterPro" id="IPR050154">
    <property type="entry name" value="UbiB_kinase"/>
</dbReference>
<dbReference type="Pfam" id="PF01209">
    <property type="entry name" value="Ubie_methyltran"/>
    <property type="match status" value="1"/>
</dbReference>
<dbReference type="Gene3D" id="3.40.50.150">
    <property type="entry name" value="Vaccinia Virus protein VP39"/>
    <property type="match status" value="1"/>
</dbReference>
<dbReference type="SUPFAM" id="SSF53335">
    <property type="entry name" value="S-adenosyl-L-methionine-dependent methyltransferases"/>
    <property type="match status" value="1"/>
</dbReference>
<name>A0A0N4ZLH6_PARTI</name>
<accession>A0A0N4ZLH6</accession>
<evidence type="ECO:0000313" key="3">
    <source>
        <dbReference type="WBParaSite" id="PTRK_0000922300.1"/>
    </source>
</evidence>
<dbReference type="GO" id="GO:0008168">
    <property type="term" value="F:methyltransferase activity"/>
    <property type="evidence" value="ECO:0007669"/>
    <property type="project" value="InterPro"/>
</dbReference>
<dbReference type="Proteomes" id="UP000038045">
    <property type="component" value="Unplaced"/>
</dbReference>
<organism evidence="2 3">
    <name type="scientific">Parastrongyloides trichosuri</name>
    <name type="common">Possum-specific nematode worm</name>
    <dbReference type="NCBI Taxonomy" id="131310"/>
    <lineage>
        <taxon>Eukaryota</taxon>
        <taxon>Metazoa</taxon>
        <taxon>Ecdysozoa</taxon>
        <taxon>Nematoda</taxon>
        <taxon>Chromadorea</taxon>
        <taxon>Rhabditida</taxon>
        <taxon>Tylenchina</taxon>
        <taxon>Panagrolaimomorpha</taxon>
        <taxon>Strongyloidoidea</taxon>
        <taxon>Strongyloididae</taxon>
        <taxon>Parastrongyloides</taxon>
    </lineage>
</organism>
<dbReference type="InterPro" id="IPR004033">
    <property type="entry name" value="UbiE/COQ5_MeTrFase"/>
</dbReference>
<dbReference type="WBParaSite" id="PTRK_0000922300.1">
    <property type="protein sequence ID" value="PTRK_0000922300.1"/>
    <property type="gene ID" value="PTRK_0000922300"/>
</dbReference>
<keyword evidence="2" id="KW-1185">Reference proteome</keyword>
<dbReference type="AlphaFoldDB" id="A0A0N4ZLH6"/>
<sequence length="197" mass="21451">DLMNDLMSAGVHRIWKDATAAKLNVRPGEVVLDMAGGTGDMARRYSKMARAAQERRGGEDATVIVMDYNAEMILNGVAKGGEPEMAWGVGDAMHLPLPDACLDAYSISFGIRNVADISQARRHRAGRPGQRVGEAFEHLGPVAIKLGQVLATRADIFGLQFAQDLGRLKDKLPPFPLEEAKREIERSLGRPAESLFI</sequence>
<comment type="similarity">
    <text evidence="1">Belongs to the protein kinase superfamily. ADCK protein kinase family.</text>
</comment>
<dbReference type="PANTHER" id="PTHR10566:SF113">
    <property type="entry name" value="PROTEIN ACTIVITY OF BC1 COMPLEX KINASE 7, CHLOROPLASTIC"/>
    <property type="match status" value="1"/>
</dbReference>